<dbReference type="NCBIfam" id="TIGR02980">
    <property type="entry name" value="SigBFG"/>
    <property type="match status" value="1"/>
</dbReference>
<dbReference type="SUPFAM" id="SSF88946">
    <property type="entry name" value="Sigma2 domain of RNA polymerase sigma factors"/>
    <property type="match status" value="1"/>
</dbReference>
<feature type="domain" description="RNA polymerase sigma-70" evidence="7">
    <location>
        <begin position="62"/>
        <end position="75"/>
    </location>
</feature>
<evidence type="ECO:0000313" key="9">
    <source>
        <dbReference type="EMBL" id="TDX51174.1"/>
    </source>
</evidence>
<comment type="function">
    <text evidence="6">Sigma factors are initiation factors that promote the attachment of RNA polymerase to specific initiation sites and are then released.</text>
</comment>
<dbReference type="SUPFAM" id="SSF88659">
    <property type="entry name" value="Sigma3 and sigma4 domains of RNA polymerase sigma factors"/>
    <property type="match status" value="2"/>
</dbReference>
<keyword evidence="2 6" id="KW-0805">Transcription regulation</keyword>
<dbReference type="InterPro" id="IPR007627">
    <property type="entry name" value="RNA_pol_sigma70_r2"/>
</dbReference>
<gene>
    <name evidence="9" type="ORF">C7959_11550</name>
</gene>
<dbReference type="PROSITE" id="PS00715">
    <property type="entry name" value="SIGMA70_1"/>
    <property type="match status" value="1"/>
</dbReference>
<dbReference type="InterPro" id="IPR007630">
    <property type="entry name" value="RNA_pol_sigma70_r4"/>
</dbReference>
<evidence type="ECO:0000256" key="3">
    <source>
        <dbReference type="ARBA" id="ARBA00023082"/>
    </source>
</evidence>
<dbReference type="GO" id="GO:0006352">
    <property type="term" value="P:DNA-templated transcription initiation"/>
    <property type="evidence" value="ECO:0007669"/>
    <property type="project" value="InterPro"/>
</dbReference>
<dbReference type="GO" id="GO:0016987">
    <property type="term" value="F:sigma factor activity"/>
    <property type="evidence" value="ECO:0007669"/>
    <property type="project" value="UniProtKB-KW"/>
</dbReference>
<dbReference type="GO" id="GO:0030435">
    <property type="term" value="P:sporulation resulting in formation of a cellular spore"/>
    <property type="evidence" value="ECO:0007669"/>
    <property type="project" value="UniProtKB-KW"/>
</dbReference>
<dbReference type="GO" id="GO:0003677">
    <property type="term" value="F:DNA binding"/>
    <property type="evidence" value="ECO:0007669"/>
    <property type="project" value="UniProtKB-KW"/>
</dbReference>
<keyword evidence="3 6" id="KW-0731">Sigma factor</keyword>
<protein>
    <recommendedName>
        <fullName evidence="6">RNA polymerase sigma factor</fullName>
    </recommendedName>
</protein>
<comment type="similarity">
    <text evidence="6">Belongs to the sigma-70 factor family.</text>
</comment>
<dbReference type="PROSITE" id="PS00716">
    <property type="entry name" value="SIGMA70_2"/>
    <property type="match status" value="1"/>
</dbReference>
<dbReference type="Proteomes" id="UP000295832">
    <property type="component" value="Unassembled WGS sequence"/>
</dbReference>
<evidence type="ECO:0000259" key="7">
    <source>
        <dbReference type="PROSITE" id="PS00715"/>
    </source>
</evidence>
<dbReference type="InterPro" id="IPR013324">
    <property type="entry name" value="RNA_pol_sigma_r3/r4-like"/>
</dbReference>
<keyword evidence="4 6" id="KW-0238">DNA-binding</keyword>
<dbReference type="InterPro" id="IPR014322">
    <property type="entry name" value="RNA_pol_sigma-B/F/G"/>
</dbReference>
<dbReference type="InterPro" id="IPR007624">
    <property type="entry name" value="RNA_pol_sigma70_r3"/>
</dbReference>
<keyword evidence="5 6" id="KW-0804">Transcription</keyword>
<evidence type="ECO:0000256" key="1">
    <source>
        <dbReference type="ARBA" id="ARBA00022969"/>
    </source>
</evidence>
<dbReference type="PANTHER" id="PTHR30603:SF17">
    <property type="entry name" value="RNA POLYMERASE SIGMA-G FACTOR"/>
    <property type="match status" value="1"/>
</dbReference>
<dbReference type="Pfam" id="PF04539">
    <property type="entry name" value="Sigma70_r3"/>
    <property type="match status" value="1"/>
</dbReference>
<dbReference type="PRINTS" id="PR00046">
    <property type="entry name" value="SIGMA70FCT"/>
</dbReference>
<comment type="caution">
    <text evidence="9">The sequence shown here is derived from an EMBL/GenBank/DDBJ whole genome shotgun (WGS) entry which is preliminary data.</text>
</comment>
<dbReference type="NCBIfam" id="TIGR02937">
    <property type="entry name" value="sigma70-ECF"/>
    <property type="match status" value="1"/>
</dbReference>
<keyword evidence="1" id="KW-0749">Sporulation</keyword>
<sequence length="258" mass="29759">MNSLLNVDIKNHKLLTQKQIKELIFKSQEGDRASKEYLIENNLRLVLKIAHRFKNSRYSLEDIFQIGTIGLIKAIEGFDLNKDVKFSTYAVPLIIGEIKVFLRDDNVIKISRSIKETAYKIKKVKEELTNKLNREPTIHELSVEVGLSNEEIVSALEAVQAPTSIYKSVYENEGSTLELVDQLVDSNNHYDDRLNQLALNTILKQLDDRSQLIIKLRYFQEKSQIEIANIIGVSQAQVSRLEKNILKKIKEELLDKHR</sequence>
<organism evidence="9 10">
    <name type="scientific">Orenia marismortui</name>
    <dbReference type="NCBI Taxonomy" id="46469"/>
    <lineage>
        <taxon>Bacteria</taxon>
        <taxon>Bacillati</taxon>
        <taxon>Bacillota</taxon>
        <taxon>Clostridia</taxon>
        <taxon>Halanaerobiales</taxon>
        <taxon>Halobacteroidaceae</taxon>
        <taxon>Orenia</taxon>
    </lineage>
</organism>
<dbReference type="STRING" id="926561.GCA_000379025_02870"/>
<dbReference type="Gene3D" id="1.10.10.10">
    <property type="entry name" value="Winged helix-like DNA-binding domain superfamily/Winged helix DNA-binding domain"/>
    <property type="match status" value="2"/>
</dbReference>
<dbReference type="PANTHER" id="PTHR30603">
    <property type="entry name" value="RNA POLYMERASE SIGMA FACTOR RPO"/>
    <property type="match status" value="1"/>
</dbReference>
<evidence type="ECO:0000313" key="10">
    <source>
        <dbReference type="Proteomes" id="UP000295832"/>
    </source>
</evidence>
<keyword evidence="10" id="KW-1185">Reference proteome</keyword>
<dbReference type="InterPro" id="IPR014284">
    <property type="entry name" value="RNA_pol_sigma-70_dom"/>
</dbReference>
<dbReference type="RefSeq" id="WP_134117011.1">
    <property type="nucleotide sequence ID" value="NZ_SOEG01000015.1"/>
</dbReference>
<reference evidence="9 10" key="1">
    <citation type="submission" date="2019-03" db="EMBL/GenBank/DDBJ databases">
        <title>Subsurface microbial communities from deep shales in Ohio and West Virginia, USA.</title>
        <authorList>
            <person name="Wrighton K."/>
        </authorList>
    </citation>
    <scope>NUCLEOTIDE SEQUENCE [LARGE SCALE GENOMIC DNA]</scope>
    <source>
        <strain evidence="9 10">MSL 6dP</strain>
    </source>
</reference>
<dbReference type="InterPro" id="IPR036388">
    <property type="entry name" value="WH-like_DNA-bd_sf"/>
</dbReference>
<dbReference type="Pfam" id="PF04542">
    <property type="entry name" value="Sigma70_r2"/>
    <property type="match status" value="1"/>
</dbReference>
<dbReference type="Pfam" id="PF04545">
    <property type="entry name" value="Sigma70_r4"/>
    <property type="match status" value="1"/>
</dbReference>
<evidence type="ECO:0000256" key="5">
    <source>
        <dbReference type="ARBA" id="ARBA00023163"/>
    </source>
</evidence>
<dbReference type="AlphaFoldDB" id="A0A4R8H3K9"/>
<evidence type="ECO:0000256" key="2">
    <source>
        <dbReference type="ARBA" id="ARBA00023015"/>
    </source>
</evidence>
<dbReference type="CDD" id="cd06171">
    <property type="entry name" value="Sigma70_r4"/>
    <property type="match status" value="1"/>
</dbReference>
<feature type="domain" description="RNA polymerase sigma-70" evidence="8">
    <location>
        <begin position="223"/>
        <end position="249"/>
    </location>
</feature>
<dbReference type="InterPro" id="IPR013325">
    <property type="entry name" value="RNA_pol_sigma_r2"/>
</dbReference>
<dbReference type="EMBL" id="SOEG01000015">
    <property type="protein sequence ID" value="TDX51174.1"/>
    <property type="molecule type" value="Genomic_DNA"/>
</dbReference>
<name>A0A4R8H3K9_9FIRM</name>
<dbReference type="InterPro" id="IPR050239">
    <property type="entry name" value="Sigma-70_RNA_pol_init_factors"/>
</dbReference>
<proteinExistence type="inferred from homology"/>
<dbReference type="InterPro" id="IPR000943">
    <property type="entry name" value="RNA_pol_sigma70"/>
</dbReference>
<accession>A0A4R8H3K9</accession>
<dbReference type="Gene3D" id="1.20.120.1810">
    <property type="match status" value="1"/>
</dbReference>
<evidence type="ECO:0000259" key="8">
    <source>
        <dbReference type="PROSITE" id="PS00716"/>
    </source>
</evidence>
<evidence type="ECO:0000256" key="4">
    <source>
        <dbReference type="ARBA" id="ARBA00023125"/>
    </source>
</evidence>
<evidence type="ECO:0000256" key="6">
    <source>
        <dbReference type="RuleBase" id="RU362124"/>
    </source>
</evidence>